<evidence type="ECO:0000313" key="8">
    <source>
        <dbReference type="Proteomes" id="UP000603352"/>
    </source>
</evidence>
<accession>A0ABQ1ICQ8</accession>
<feature type="domain" description="Enterochelin esterase N-terminal" evidence="6">
    <location>
        <begin position="181"/>
        <end position="293"/>
    </location>
</feature>
<dbReference type="Gene3D" id="2.60.40.10">
    <property type="entry name" value="Immunoglobulins"/>
    <property type="match status" value="1"/>
</dbReference>
<dbReference type="SUPFAM" id="SSF53474">
    <property type="entry name" value="alpha/beta-Hydrolases"/>
    <property type="match status" value="1"/>
</dbReference>
<dbReference type="PANTHER" id="PTHR48098:SF3">
    <property type="entry name" value="IRON(III) ENTEROBACTIN ESTERASE"/>
    <property type="match status" value="1"/>
</dbReference>
<dbReference type="SUPFAM" id="SSF81296">
    <property type="entry name" value="E set domains"/>
    <property type="match status" value="1"/>
</dbReference>
<reference evidence="8" key="1">
    <citation type="journal article" date="2019" name="Int. J. Syst. Evol. Microbiol.">
        <title>The Global Catalogue of Microorganisms (GCM) 10K type strain sequencing project: providing services to taxonomists for standard genome sequencing and annotation.</title>
        <authorList>
            <consortium name="The Broad Institute Genomics Platform"/>
            <consortium name="The Broad Institute Genome Sequencing Center for Infectious Disease"/>
            <person name="Wu L."/>
            <person name="Ma J."/>
        </authorList>
    </citation>
    <scope>NUCLEOTIDE SEQUENCE [LARGE SCALE GENOMIC DNA]</scope>
    <source>
        <strain evidence="8">CGMCC 1.10188</strain>
    </source>
</reference>
<evidence type="ECO:0000313" key="7">
    <source>
        <dbReference type="EMBL" id="GGB34968.1"/>
    </source>
</evidence>
<dbReference type="Pfam" id="PF11806">
    <property type="entry name" value="Enterochelin_N"/>
    <property type="match status" value="1"/>
</dbReference>
<dbReference type="Proteomes" id="UP000603352">
    <property type="component" value="Unassembled WGS sequence"/>
</dbReference>
<dbReference type="InterPro" id="IPR050583">
    <property type="entry name" value="Mycobacterial_A85_antigen"/>
</dbReference>
<dbReference type="Pfam" id="PF00756">
    <property type="entry name" value="Esterase"/>
    <property type="match status" value="1"/>
</dbReference>
<dbReference type="PROSITE" id="PS51257">
    <property type="entry name" value="PROKAR_LIPOPROTEIN"/>
    <property type="match status" value="1"/>
</dbReference>
<evidence type="ECO:0000256" key="3">
    <source>
        <dbReference type="ARBA" id="ARBA00022801"/>
    </source>
</evidence>
<keyword evidence="5" id="KW-0732">Signal</keyword>
<sequence length="553" mass="60831">MLRMLGAVVTSMPLAFGCLAATPTQNVLKAGEPVEANLNAGSTLAYVLPLHAGDYVKATIEQRGASGEIWILAPDGSRLRKFTADSCKKQFSFIADVAGDHTLRVKAGEQSDDFRLRIDQIEPLSERLALGTSRPQYSVPAIEALQKELSPQAVERFWQHVAESGTPLVTPVAGDNRHQLVTFLWRGNADTKNVVVLGSFHTRPLIDYLMDQIPNTDVWHLTVKLPAGARFVYTLSANDPLVEEGPGPRAAERMATQQADPLNPKKSWNYTRGAGVHEYSSMVELPGAPPQPWIVKKPGVSEGKLESTTFKSDLLGNERKITIYTPPGYRKDGSPADLVVLFDENAYIDRVPTPTILDNLIAAGKIRPAVAVLIANPSQDTRIKELPPNEKFADFLANELFPWVRSRYNVTDDPGRTVVAGSSFGGIAATYAALRHSEIFGNVLCQSGSFWWAPDHRYGDEPVTETGWLAKEFIKNPKFPIRFYMDAGLFEVDYLGSGGAILEPSRNMRDVLLAKGYDVHYREFASGHDYLNWRGTLADGLITLVGPSQSAKR</sequence>
<dbReference type="InterPro" id="IPR021764">
    <property type="entry name" value="Enterochelin_esterase_N"/>
</dbReference>
<evidence type="ECO:0000256" key="4">
    <source>
        <dbReference type="ARBA" id="ARBA00024201"/>
    </source>
</evidence>
<evidence type="ECO:0000256" key="2">
    <source>
        <dbReference type="ARBA" id="ARBA00022490"/>
    </source>
</evidence>
<gene>
    <name evidence="7" type="primary">fes</name>
    <name evidence="7" type="ORF">GCM10011505_15510</name>
</gene>
<name>A0ABQ1ICQ8_9PROT</name>
<evidence type="ECO:0000259" key="6">
    <source>
        <dbReference type="Pfam" id="PF11806"/>
    </source>
</evidence>
<dbReference type="InterPro" id="IPR000801">
    <property type="entry name" value="Esterase-like"/>
</dbReference>
<evidence type="ECO:0000256" key="5">
    <source>
        <dbReference type="SAM" id="SignalP"/>
    </source>
</evidence>
<dbReference type="RefSeq" id="WP_188576460.1">
    <property type="nucleotide sequence ID" value="NZ_BMDZ01000013.1"/>
</dbReference>
<dbReference type="Gene3D" id="3.40.50.1820">
    <property type="entry name" value="alpha/beta hydrolase"/>
    <property type="match status" value="1"/>
</dbReference>
<dbReference type="InterPro" id="IPR013783">
    <property type="entry name" value="Ig-like_fold"/>
</dbReference>
<dbReference type="PANTHER" id="PTHR48098">
    <property type="entry name" value="ENTEROCHELIN ESTERASE-RELATED"/>
    <property type="match status" value="1"/>
</dbReference>
<dbReference type="InterPro" id="IPR029058">
    <property type="entry name" value="AB_hydrolase_fold"/>
</dbReference>
<dbReference type="EMBL" id="BMDZ01000013">
    <property type="protein sequence ID" value="GGB34968.1"/>
    <property type="molecule type" value="Genomic_DNA"/>
</dbReference>
<dbReference type="InterPro" id="IPR014756">
    <property type="entry name" value="Ig_E-set"/>
</dbReference>
<dbReference type="Gene3D" id="2.60.120.380">
    <property type="match status" value="1"/>
</dbReference>
<protein>
    <submittedName>
        <fullName evidence="7">Enterochelin esterase</fullName>
    </submittedName>
</protein>
<keyword evidence="2" id="KW-0963">Cytoplasm</keyword>
<dbReference type="NCBIfam" id="NF007758">
    <property type="entry name" value="PRK10439.1"/>
    <property type="match status" value="1"/>
</dbReference>
<comment type="similarity">
    <text evidence="4">Belongs to the Fes family.</text>
</comment>
<feature type="signal peptide" evidence="5">
    <location>
        <begin position="1"/>
        <end position="20"/>
    </location>
</feature>
<organism evidence="7 8">
    <name type="scientific">Tistrella bauzanensis</name>
    <dbReference type="NCBI Taxonomy" id="657419"/>
    <lineage>
        <taxon>Bacteria</taxon>
        <taxon>Pseudomonadati</taxon>
        <taxon>Pseudomonadota</taxon>
        <taxon>Alphaproteobacteria</taxon>
        <taxon>Geminicoccales</taxon>
        <taxon>Geminicoccaceae</taxon>
        <taxon>Tistrella</taxon>
    </lineage>
</organism>
<proteinExistence type="inferred from homology"/>
<keyword evidence="3" id="KW-0378">Hydrolase</keyword>
<feature type="chain" id="PRO_5045236250" evidence="5">
    <location>
        <begin position="21"/>
        <end position="553"/>
    </location>
</feature>
<keyword evidence="8" id="KW-1185">Reference proteome</keyword>
<evidence type="ECO:0000256" key="1">
    <source>
        <dbReference type="ARBA" id="ARBA00004496"/>
    </source>
</evidence>
<comment type="subcellular location">
    <subcellularLocation>
        <location evidence="1">Cytoplasm</location>
    </subcellularLocation>
</comment>
<comment type="caution">
    <text evidence="7">The sequence shown here is derived from an EMBL/GenBank/DDBJ whole genome shotgun (WGS) entry which is preliminary data.</text>
</comment>